<organism evidence="2 3">
    <name type="scientific">Alectoria fallacina</name>
    <dbReference type="NCBI Taxonomy" id="1903189"/>
    <lineage>
        <taxon>Eukaryota</taxon>
        <taxon>Fungi</taxon>
        <taxon>Dikarya</taxon>
        <taxon>Ascomycota</taxon>
        <taxon>Pezizomycotina</taxon>
        <taxon>Lecanoromycetes</taxon>
        <taxon>OSLEUM clade</taxon>
        <taxon>Lecanoromycetidae</taxon>
        <taxon>Lecanorales</taxon>
        <taxon>Lecanorineae</taxon>
        <taxon>Parmeliaceae</taxon>
        <taxon>Alectoria</taxon>
    </lineage>
</organism>
<evidence type="ECO:0000313" key="2">
    <source>
        <dbReference type="EMBL" id="CAF9931685.1"/>
    </source>
</evidence>
<proteinExistence type="predicted"/>
<keyword evidence="3" id="KW-1185">Reference proteome</keyword>
<sequence length="367" mass="42890">MVPQRPDPRAKPHSANGTENNQIDDIDGSAEESKSLQEPKLLKWSTSIALQIRKTLSTDRRINMGKHQETADHTREIASQGQPFLQTHFGKLPREMREEIFINLLETPPPHAGREVSVPYHLKATHLDILHTCRQVYLEAFAVFYNRNSYYAANAQELIYFLKFGHPNLPGPKSFRGDKITTLCVKNLIIHKHIYTPEQLDLIFLGVKQVHMLRHRAHMEASTDLHLDRQVRSVMHNLKSWTSLKKICLCMRVGEELEYIRFLFQIPGSKRGMLDFLDDQRWALHPQPQDPRDRTNQFACFQMPSRYIDRRGNNLNVYTDWIWKREMLDKESRASGLKEGDERYVEVEIVRDVHLLQRTGHARNQPC</sequence>
<gene>
    <name evidence="2" type="ORF">ALECFALPRED_005077</name>
</gene>
<reference evidence="2" key="1">
    <citation type="submission" date="2021-03" db="EMBL/GenBank/DDBJ databases">
        <authorList>
            <person name="Tagirdzhanova G."/>
        </authorList>
    </citation>
    <scope>NUCLEOTIDE SEQUENCE</scope>
</reference>
<dbReference type="PANTHER" id="PTHR42085">
    <property type="entry name" value="F-BOX DOMAIN-CONTAINING PROTEIN"/>
    <property type="match status" value="1"/>
</dbReference>
<comment type="caution">
    <text evidence="2">The sequence shown here is derived from an EMBL/GenBank/DDBJ whole genome shotgun (WGS) entry which is preliminary data.</text>
</comment>
<accession>A0A8H3IWW9</accession>
<feature type="region of interest" description="Disordered" evidence="1">
    <location>
        <begin position="1"/>
        <end position="37"/>
    </location>
</feature>
<dbReference type="EMBL" id="CAJPDR010000310">
    <property type="protein sequence ID" value="CAF9931685.1"/>
    <property type="molecule type" value="Genomic_DNA"/>
</dbReference>
<feature type="compositionally biased region" description="Basic and acidic residues" evidence="1">
    <location>
        <begin position="1"/>
        <end position="10"/>
    </location>
</feature>
<dbReference type="Proteomes" id="UP000664203">
    <property type="component" value="Unassembled WGS sequence"/>
</dbReference>
<dbReference type="InterPro" id="IPR038883">
    <property type="entry name" value="AN11006-like"/>
</dbReference>
<protein>
    <submittedName>
        <fullName evidence="2">Uncharacterized protein</fullName>
    </submittedName>
</protein>
<dbReference type="PANTHER" id="PTHR42085:SF1">
    <property type="entry name" value="F-BOX DOMAIN-CONTAINING PROTEIN"/>
    <property type="match status" value="1"/>
</dbReference>
<dbReference type="AlphaFoldDB" id="A0A8H3IWW9"/>
<dbReference type="OrthoDB" id="10306423at2759"/>
<evidence type="ECO:0000256" key="1">
    <source>
        <dbReference type="SAM" id="MobiDB-lite"/>
    </source>
</evidence>
<evidence type="ECO:0000313" key="3">
    <source>
        <dbReference type="Proteomes" id="UP000664203"/>
    </source>
</evidence>
<name>A0A8H3IWW9_9LECA</name>